<dbReference type="GO" id="GO:0030667">
    <property type="term" value="C:secretory granule membrane"/>
    <property type="evidence" value="ECO:0007669"/>
    <property type="project" value="TreeGrafter"/>
</dbReference>
<proteinExistence type="predicted"/>
<dbReference type="GO" id="GO:0042420">
    <property type="term" value="P:dopamine catabolic process"/>
    <property type="evidence" value="ECO:0007669"/>
    <property type="project" value="TreeGrafter"/>
</dbReference>
<gene>
    <name evidence="3" type="ORF">AMK59_1598</name>
</gene>
<sequence length="189" mass="22057">MFIKKALAFCVLTLLITTSYALEDLLEQYVKHVGLVNSVNYETERQQSKHQRNDKGHSDSIFNFGANRKLNFANVRDKRELNEDDLSQWTHWEYLDDEKNILLRWQTRHQEILFRVEARTLGYVGIGFSPNGGMEGADITMGWVDDAGKAFFLMDVDWWIDNVFGKNLLLWSHRIGSHISTQKASWKNM</sequence>
<dbReference type="GO" id="GO:0005615">
    <property type="term" value="C:extracellular space"/>
    <property type="evidence" value="ECO:0007669"/>
    <property type="project" value="TreeGrafter"/>
</dbReference>
<comment type="caution">
    <text evidence="3">The sequence shown here is derived from an EMBL/GenBank/DDBJ whole genome shotgun (WGS) entry which is preliminary data.</text>
</comment>
<dbReference type="Pfam" id="PF03351">
    <property type="entry name" value="DOMON"/>
    <property type="match status" value="1"/>
</dbReference>
<name>A0A0T6BEZ2_9SCAR</name>
<dbReference type="GO" id="GO:0006589">
    <property type="term" value="P:octopamine biosynthetic process"/>
    <property type="evidence" value="ECO:0007669"/>
    <property type="project" value="TreeGrafter"/>
</dbReference>
<evidence type="ECO:0000313" key="3">
    <source>
        <dbReference type="EMBL" id="KRT85887.1"/>
    </source>
</evidence>
<organism evidence="3 4">
    <name type="scientific">Oryctes borbonicus</name>
    <dbReference type="NCBI Taxonomy" id="1629725"/>
    <lineage>
        <taxon>Eukaryota</taxon>
        <taxon>Metazoa</taxon>
        <taxon>Ecdysozoa</taxon>
        <taxon>Arthropoda</taxon>
        <taxon>Hexapoda</taxon>
        <taxon>Insecta</taxon>
        <taxon>Pterygota</taxon>
        <taxon>Neoptera</taxon>
        <taxon>Endopterygota</taxon>
        <taxon>Coleoptera</taxon>
        <taxon>Polyphaga</taxon>
        <taxon>Scarabaeiformia</taxon>
        <taxon>Scarabaeidae</taxon>
        <taxon>Dynastinae</taxon>
        <taxon>Oryctes</taxon>
    </lineage>
</organism>
<dbReference type="OrthoDB" id="19261at2759"/>
<dbReference type="EMBL" id="LJIG01001053">
    <property type="protein sequence ID" value="KRT85887.1"/>
    <property type="molecule type" value="Genomic_DNA"/>
</dbReference>
<dbReference type="InterPro" id="IPR045266">
    <property type="entry name" value="DOH_DOMON"/>
</dbReference>
<dbReference type="InterPro" id="IPR005018">
    <property type="entry name" value="DOMON_domain"/>
</dbReference>
<reference evidence="3 4" key="1">
    <citation type="submission" date="2015-09" db="EMBL/GenBank/DDBJ databases">
        <title>Draft genome of the scarab beetle Oryctes borbonicus.</title>
        <authorList>
            <person name="Meyer J.M."/>
            <person name="Markov G.V."/>
            <person name="Baskaran P."/>
            <person name="Herrmann M."/>
            <person name="Sommer R.J."/>
            <person name="Roedelsperger C."/>
        </authorList>
    </citation>
    <scope>NUCLEOTIDE SEQUENCE [LARGE SCALE GENOMIC DNA]</scope>
    <source>
        <strain evidence="3">OB123</strain>
        <tissue evidence="3">Whole animal</tissue>
    </source>
</reference>
<dbReference type="GO" id="GO:0004500">
    <property type="term" value="F:dopamine beta-monooxygenase activity"/>
    <property type="evidence" value="ECO:0007669"/>
    <property type="project" value="InterPro"/>
</dbReference>
<dbReference type="GO" id="GO:0005507">
    <property type="term" value="F:copper ion binding"/>
    <property type="evidence" value="ECO:0007669"/>
    <property type="project" value="TreeGrafter"/>
</dbReference>
<keyword evidence="1" id="KW-0732">Signal</keyword>
<accession>A0A0T6BEZ2</accession>
<dbReference type="GO" id="GO:0042421">
    <property type="term" value="P:norepinephrine biosynthetic process"/>
    <property type="evidence" value="ECO:0007669"/>
    <property type="project" value="TreeGrafter"/>
</dbReference>
<feature type="chain" id="PRO_5006668626" description="DOMON domain-containing protein" evidence="1">
    <location>
        <begin position="22"/>
        <end position="189"/>
    </location>
</feature>
<evidence type="ECO:0000259" key="2">
    <source>
        <dbReference type="PROSITE" id="PS50836"/>
    </source>
</evidence>
<protein>
    <recommendedName>
        <fullName evidence="2">DOMON domain-containing protein</fullName>
    </recommendedName>
</protein>
<dbReference type="Proteomes" id="UP000051574">
    <property type="component" value="Unassembled WGS sequence"/>
</dbReference>
<keyword evidence="4" id="KW-1185">Reference proteome</keyword>
<dbReference type="InterPro" id="IPR000945">
    <property type="entry name" value="DBH-like"/>
</dbReference>
<dbReference type="PANTHER" id="PTHR10157">
    <property type="entry name" value="DOPAMINE BETA HYDROXYLASE RELATED"/>
    <property type="match status" value="1"/>
</dbReference>
<feature type="domain" description="DOMON" evidence="2">
    <location>
        <begin position="99"/>
        <end position="189"/>
    </location>
</feature>
<dbReference type="PANTHER" id="PTHR10157:SF23">
    <property type="entry name" value="MOXD1 HOMOLOG 1"/>
    <property type="match status" value="1"/>
</dbReference>
<dbReference type="PROSITE" id="PS50836">
    <property type="entry name" value="DOMON"/>
    <property type="match status" value="1"/>
</dbReference>
<evidence type="ECO:0000313" key="4">
    <source>
        <dbReference type="Proteomes" id="UP000051574"/>
    </source>
</evidence>
<feature type="signal peptide" evidence="1">
    <location>
        <begin position="1"/>
        <end position="21"/>
    </location>
</feature>
<dbReference type="CDD" id="cd09631">
    <property type="entry name" value="DOMON_DOH"/>
    <property type="match status" value="1"/>
</dbReference>
<evidence type="ECO:0000256" key="1">
    <source>
        <dbReference type="SAM" id="SignalP"/>
    </source>
</evidence>
<dbReference type="AlphaFoldDB" id="A0A0T6BEZ2"/>